<keyword evidence="2" id="KW-1185">Reference proteome</keyword>
<reference evidence="1 2" key="1">
    <citation type="journal article" date="2022" name="Plant J.">
        <title>Chromosome-level genome of Camellia lanceoleosa provides a valuable resource for understanding genome evolution and self-incompatibility.</title>
        <authorList>
            <person name="Gong W."/>
            <person name="Xiao S."/>
            <person name="Wang L."/>
            <person name="Liao Z."/>
            <person name="Chang Y."/>
            <person name="Mo W."/>
            <person name="Hu G."/>
            <person name="Li W."/>
            <person name="Zhao G."/>
            <person name="Zhu H."/>
            <person name="Hu X."/>
            <person name="Ji K."/>
            <person name="Xiang X."/>
            <person name="Song Q."/>
            <person name="Yuan D."/>
            <person name="Jin S."/>
            <person name="Zhang L."/>
        </authorList>
    </citation>
    <scope>NUCLEOTIDE SEQUENCE [LARGE SCALE GENOMIC DNA]</scope>
    <source>
        <strain evidence="1">SQ_2022a</strain>
    </source>
</reference>
<dbReference type="EMBL" id="CM045761">
    <property type="protein sequence ID" value="KAI8013560.1"/>
    <property type="molecule type" value="Genomic_DNA"/>
</dbReference>
<evidence type="ECO:0000313" key="2">
    <source>
        <dbReference type="Proteomes" id="UP001060215"/>
    </source>
</evidence>
<accession>A0ACC0HM49</accession>
<protein>
    <submittedName>
        <fullName evidence="1">Uncharacterized protein</fullName>
    </submittedName>
</protein>
<comment type="caution">
    <text evidence="1">The sequence shown here is derived from an EMBL/GenBank/DDBJ whole genome shotgun (WGS) entry which is preliminary data.</text>
</comment>
<sequence>MENVMVMDTEAVHEGLGDQTQASVDPLQPKTFEEALATVKYGDYTVDSSVEILSSDEEDDDQEVSSIVDPIGRVGGTWIVWDTNHVNVRASSVSPQVIHATIHKEDYEDWVLAAVCASPNPVLMKNLWDDLEDVAQNMDRPRVVVRLAANPFYAAEVVTPLPFHARDL</sequence>
<name>A0ACC0HM49_9ERIC</name>
<proteinExistence type="predicted"/>
<dbReference type="Proteomes" id="UP001060215">
    <property type="component" value="Chromosome 4"/>
</dbReference>
<organism evidence="1 2">
    <name type="scientific">Camellia lanceoleosa</name>
    <dbReference type="NCBI Taxonomy" id="1840588"/>
    <lineage>
        <taxon>Eukaryota</taxon>
        <taxon>Viridiplantae</taxon>
        <taxon>Streptophyta</taxon>
        <taxon>Embryophyta</taxon>
        <taxon>Tracheophyta</taxon>
        <taxon>Spermatophyta</taxon>
        <taxon>Magnoliopsida</taxon>
        <taxon>eudicotyledons</taxon>
        <taxon>Gunneridae</taxon>
        <taxon>Pentapetalae</taxon>
        <taxon>asterids</taxon>
        <taxon>Ericales</taxon>
        <taxon>Theaceae</taxon>
        <taxon>Camellia</taxon>
    </lineage>
</organism>
<evidence type="ECO:0000313" key="1">
    <source>
        <dbReference type="EMBL" id="KAI8013560.1"/>
    </source>
</evidence>
<gene>
    <name evidence="1" type="ORF">LOK49_LG05G01095</name>
</gene>